<feature type="compositionally biased region" description="Polar residues" evidence="4">
    <location>
        <begin position="306"/>
        <end position="316"/>
    </location>
</feature>
<feature type="DNA-binding region" description="H-T-H motif" evidence="3">
    <location>
        <begin position="353"/>
        <end position="373"/>
    </location>
</feature>
<protein>
    <submittedName>
        <fullName evidence="7">Protein bric-a-brac 2</fullName>
    </submittedName>
</protein>
<dbReference type="InterPro" id="IPR051095">
    <property type="entry name" value="Dros_DevTransReg"/>
</dbReference>
<comment type="subcellular location">
    <subcellularLocation>
        <location evidence="1 3">Nucleus</location>
    </subcellularLocation>
</comment>
<feature type="region of interest" description="Disordered" evidence="4">
    <location>
        <begin position="431"/>
        <end position="516"/>
    </location>
</feature>
<evidence type="ECO:0000313" key="7">
    <source>
        <dbReference type="EMBL" id="EFN82654.1"/>
    </source>
</evidence>
<dbReference type="Gene3D" id="3.30.710.10">
    <property type="entry name" value="Potassium Channel Kv1.1, Chain A"/>
    <property type="match status" value="1"/>
</dbReference>
<dbReference type="OrthoDB" id="10261408at2759"/>
<dbReference type="SUPFAM" id="SSF46689">
    <property type="entry name" value="Homeodomain-like"/>
    <property type="match status" value="1"/>
</dbReference>
<dbReference type="PANTHER" id="PTHR23110:SF109">
    <property type="entry name" value="FI07618P-RELATED"/>
    <property type="match status" value="1"/>
</dbReference>
<dbReference type="GO" id="GO:0003677">
    <property type="term" value="F:DNA binding"/>
    <property type="evidence" value="ECO:0007669"/>
    <property type="project" value="UniProtKB-UniRule"/>
</dbReference>
<feature type="region of interest" description="Disordered" evidence="4">
    <location>
        <begin position="292"/>
        <end position="316"/>
    </location>
</feature>
<dbReference type="InterPro" id="IPR007889">
    <property type="entry name" value="HTH_Psq"/>
</dbReference>
<dbReference type="Proteomes" id="UP000008237">
    <property type="component" value="Unassembled WGS sequence"/>
</dbReference>
<dbReference type="AlphaFoldDB" id="E2BNS1"/>
<dbReference type="CDD" id="cd18315">
    <property type="entry name" value="BTB_POZ_BAB-like"/>
    <property type="match status" value="1"/>
</dbReference>
<sequence>MNPSQQYCLRWNNHRANLLNVFDELLAKEAFTDVTIAAEGGTIKCHKVVLIACSSYFQSLFSELQCGHPIVVLKDVKLSEIKAILEYMYRGEVNVAQEHLGSLLKIAGVLKVKGLVEENAGGSQADEQREEAVTTMSPPPAISTSTGGPPQHTHGSPPHSTGNSYGAFYGGKSPSIDRGLDVMPWAGLSTYPRINPYSQRLGSHESNIDFATKSFTQLKRKRSDNIIAAHQQLLSANRDTPILRTVLDKGYLNIPHADNHQEGHFCANNTSSTSDDKHADFMPHAERAQSPYADAPAVEEEEKQRVSPQSYAGDNKSNVANFAHQRPEWKRYKQYSRDDIMRAIEAVKSGISPVQAARNHGVPSRTLYDKVKKLGISTPRPFKRAPNGSNGNSGFYGNVKGNIYSNSLVETDNERDTNSASIVENATSFENVKVKDTSQGHSDSAMSQDHGESTMSQRNMSPTIRVKQELKLEDEVEDLSLNRKSDVPVIMPPATSSVVHEESQDASVSNDRQDYN</sequence>
<feature type="region of interest" description="Disordered" evidence="4">
    <location>
        <begin position="120"/>
        <end position="165"/>
    </location>
</feature>
<accession>E2BNS1</accession>
<dbReference type="InParanoid" id="E2BNS1"/>
<dbReference type="Gene3D" id="1.10.10.60">
    <property type="entry name" value="Homeodomain-like"/>
    <property type="match status" value="1"/>
</dbReference>
<dbReference type="FunCoup" id="E2BNS1">
    <property type="interactions" value="54"/>
</dbReference>
<dbReference type="KEGG" id="hst:105184928"/>
<dbReference type="PANTHER" id="PTHR23110">
    <property type="entry name" value="BTB DOMAIN TRANSCRIPTION FACTOR"/>
    <property type="match status" value="1"/>
</dbReference>
<evidence type="ECO:0000256" key="3">
    <source>
        <dbReference type="PROSITE-ProRule" id="PRU00320"/>
    </source>
</evidence>
<dbReference type="EMBL" id="GL449462">
    <property type="protein sequence ID" value="EFN82654.1"/>
    <property type="molecule type" value="Genomic_DNA"/>
</dbReference>
<evidence type="ECO:0000256" key="4">
    <source>
        <dbReference type="SAM" id="MobiDB-lite"/>
    </source>
</evidence>
<dbReference type="InterPro" id="IPR000210">
    <property type="entry name" value="BTB/POZ_dom"/>
</dbReference>
<dbReference type="GO" id="GO:0005634">
    <property type="term" value="C:nucleus"/>
    <property type="evidence" value="ECO:0007669"/>
    <property type="project" value="UniProtKB-SubCell"/>
</dbReference>
<organism evidence="8">
    <name type="scientific">Harpegnathos saltator</name>
    <name type="common">Jerdon's jumping ant</name>
    <dbReference type="NCBI Taxonomy" id="610380"/>
    <lineage>
        <taxon>Eukaryota</taxon>
        <taxon>Metazoa</taxon>
        <taxon>Ecdysozoa</taxon>
        <taxon>Arthropoda</taxon>
        <taxon>Hexapoda</taxon>
        <taxon>Insecta</taxon>
        <taxon>Pterygota</taxon>
        <taxon>Neoptera</taxon>
        <taxon>Endopterygota</taxon>
        <taxon>Hymenoptera</taxon>
        <taxon>Apocrita</taxon>
        <taxon>Aculeata</taxon>
        <taxon>Formicoidea</taxon>
        <taxon>Formicidae</taxon>
        <taxon>Ponerinae</taxon>
        <taxon>Ponerini</taxon>
        <taxon>Harpegnathos</taxon>
    </lineage>
</organism>
<evidence type="ECO:0000313" key="8">
    <source>
        <dbReference type="Proteomes" id="UP000008237"/>
    </source>
</evidence>
<dbReference type="OMA" id="MPPTIPH"/>
<dbReference type="STRING" id="610380.E2BNS1"/>
<dbReference type="SUPFAM" id="SSF54695">
    <property type="entry name" value="POZ domain"/>
    <property type="match status" value="1"/>
</dbReference>
<keyword evidence="3" id="KW-0238">DNA-binding</keyword>
<dbReference type="InterPro" id="IPR009057">
    <property type="entry name" value="Homeodomain-like_sf"/>
</dbReference>
<dbReference type="GO" id="GO:0006357">
    <property type="term" value="P:regulation of transcription by RNA polymerase II"/>
    <property type="evidence" value="ECO:0007669"/>
    <property type="project" value="TreeGrafter"/>
</dbReference>
<dbReference type="Pfam" id="PF05225">
    <property type="entry name" value="HTH_psq"/>
    <property type="match status" value="1"/>
</dbReference>
<keyword evidence="2 3" id="KW-0539">Nucleus</keyword>
<dbReference type="PROSITE" id="PS50960">
    <property type="entry name" value="HTH_PSQ"/>
    <property type="match status" value="1"/>
</dbReference>
<name>E2BNS1_HARSA</name>
<proteinExistence type="predicted"/>
<dbReference type="PROSITE" id="PS50097">
    <property type="entry name" value="BTB"/>
    <property type="match status" value="1"/>
</dbReference>
<keyword evidence="8" id="KW-1185">Reference proteome</keyword>
<dbReference type="SMART" id="SM00225">
    <property type="entry name" value="BTB"/>
    <property type="match status" value="1"/>
</dbReference>
<feature type="domain" description="BTB" evidence="5">
    <location>
        <begin position="32"/>
        <end position="97"/>
    </location>
</feature>
<evidence type="ECO:0000256" key="2">
    <source>
        <dbReference type="ARBA" id="ARBA00023242"/>
    </source>
</evidence>
<feature type="compositionally biased region" description="Polar residues" evidence="4">
    <location>
        <begin position="439"/>
        <end position="462"/>
    </location>
</feature>
<evidence type="ECO:0000256" key="1">
    <source>
        <dbReference type="ARBA" id="ARBA00004123"/>
    </source>
</evidence>
<dbReference type="Pfam" id="PF00651">
    <property type="entry name" value="BTB"/>
    <property type="match status" value="1"/>
</dbReference>
<evidence type="ECO:0000259" key="6">
    <source>
        <dbReference type="PROSITE" id="PS50960"/>
    </source>
</evidence>
<reference evidence="7 8" key="1">
    <citation type="journal article" date="2010" name="Science">
        <title>Genomic comparison of the ants Camponotus floridanus and Harpegnathos saltator.</title>
        <authorList>
            <person name="Bonasio R."/>
            <person name="Zhang G."/>
            <person name="Ye C."/>
            <person name="Mutti N.S."/>
            <person name="Fang X."/>
            <person name="Qin N."/>
            <person name="Donahue G."/>
            <person name="Yang P."/>
            <person name="Li Q."/>
            <person name="Li C."/>
            <person name="Zhang P."/>
            <person name="Huang Z."/>
            <person name="Berger S.L."/>
            <person name="Reinberg D."/>
            <person name="Wang J."/>
            <person name="Liebig J."/>
        </authorList>
    </citation>
    <scope>NUCLEOTIDE SEQUENCE [LARGE SCALE GENOMIC DNA]</scope>
    <source>
        <strain evidence="7 8">R22 G/1</strain>
    </source>
</reference>
<gene>
    <name evidence="7" type="ORF">EAI_02383</name>
</gene>
<evidence type="ECO:0000259" key="5">
    <source>
        <dbReference type="PROSITE" id="PS50097"/>
    </source>
</evidence>
<feature type="domain" description="HTH psq-type" evidence="6">
    <location>
        <begin position="326"/>
        <end position="377"/>
    </location>
</feature>
<dbReference type="InterPro" id="IPR011333">
    <property type="entry name" value="SKP1/BTB/POZ_sf"/>
</dbReference>
<dbReference type="PhylomeDB" id="E2BNS1"/>